<comment type="caution">
    <text evidence="1">The sequence shown here is derived from an EMBL/GenBank/DDBJ whole genome shotgun (WGS) entry which is preliminary data.</text>
</comment>
<keyword evidence="2" id="KW-1185">Reference proteome</keyword>
<sequence length="69" mass="7824">MTMNEKQHEQKLTLHRKDTFARQGILKTVETYFGLTTIIKAFHGTVDDEMSATILTAILIAFNYSSSDT</sequence>
<reference evidence="1 2" key="1">
    <citation type="submission" date="2015-01" db="EMBL/GenBank/DDBJ databases">
        <title>Evolution of Trichinella species and genotypes.</title>
        <authorList>
            <person name="Korhonen P.K."/>
            <person name="Edoardo P."/>
            <person name="Giuseppe L.R."/>
            <person name="Gasser R.B."/>
        </authorList>
    </citation>
    <scope>NUCLEOTIDE SEQUENCE [LARGE SCALE GENOMIC DNA]</scope>
    <source>
        <strain evidence="1">ISS1980</strain>
    </source>
</reference>
<protein>
    <submittedName>
        <fullName evidence="1">Uncharacterized protein</fullName>
    </submittedName>
</protein>
<dbReference type="EMBL" id="JYDO01000061">
    <property type="protein sequence ID" value="KRZ73589.1"/>
    <property type="molecule type" value="Genomic_DNA"/>
</dbReference>
<evidence type="ECO:0000313" key="2">
    <source>
        <dbReference type="Proteomes" id="UP000054843"/>
    </source>
</evidence>
<dbReference type="Proteomes" id="UP000054843">
    <property type="component" value="Unassembled WGS sequence"/>
</dbReference>
<accession>A0A0V1MQ06</accession>
<dbReference type="AlphaFoldDB" id="A0A0V1MQ06"/>
<gene>
    <name evidence="1" type="ORF">T10_11554</name>
</gene>
<evidence type="ECO:0000313" key="1">
    <source>
        <dbReference type="EMBL" id="KRZ73589.1"/>
    </source>
</evidence>
<name>A0A0V1MQ06_9BILA</name>
<organism evidence="1 2">
    <name type="scientific">Trichinella papuae</name>
    <dbReference type="NCBI Taxonomy" id="268474"/>
    <lineage>
        <taxon>Eukaryota</taxon>
        <taxon>Metazoa</taxon>
        <taxon>Ecdysozoa</taxon>
        <taxon>Nematoda</taxon>
        <taxon>Enoplea</taxon>
        <taxon>Dorylaimia</taxon>
        <taxon>Trichinellida</taxon>
        <taxon>Trichinellidae</taxon>
        <taxon>Trichinella</taxon>
    </lineage>
</organism>
<proteinExistence type="predicted"/>